<proteinExistence type="predicted"/>
<accession>A0ABD7GHS1</accession>
<sequence>MLHYGITQIDGKPRAVVCFGFAEVRKLIDKGHPIKFRAFHNSESAKEYVMETLRRAENERERKRLDEHRQAVLRERELEEQSKRKGLRK</sequence>
<evidence type="ECO:0000313" key="2">
    <source>
        <dbReference type="Proteomes" id="UP000253915"/>
    </source>
</evidence>
<dbReference type="AlphaFoldDB" id="A0ABD7GHS1"/>
<reference evidence="1 2" key="1">
    <citation type="journal article" date="2018" name="Elife">
        <title>Discovery and characterization of a prevalent human gut bacterial enzyme sufficient for the inactivation of a family of plant toxins.</title>
        <authorList>
            <person name="Koppel N."/>
            <person name="Bisanz J.E."/>
            <person name="Pandelia M.E."/>
            <person name="Turnbaugh P.J."/>
            <person name="Balskus E.P."/>
        </authorList>
    </citation>
    <scope>NUCLEOTIDE SEQUENCE [LARGE SCALE GENOMIC DNA]</scope>
    <source>
        <strain evidence="1 2">16A</strain>
    </source>
</reference>
<dbReference type="EMBL" id="PPUQ01000011">
    <property type="protein sequence ID" value="RDC37647.1"/>
    <property type="molecule type" value="Genomic_DNA"/>
</dbReference>
<dbReference type="GeneID" id="69512404"/>
<evidence type="ECO:0000313" key="1">
    <source>
        <dbReference type="EMBL" id="RDC37647.1"/>
    </source>
</evidence>
<name>A0ABD7GHS1_EGGLN</name>
<protein>
    <submittedName>
        <fullName evidence="1">Uncharacterized protein</fullName>
    </submittedName>
</protein>
<organism evidence="1 2">
    <name type="scientific">Eggerthella lenta</name>
    <name type="common">Eubacterium lentum</name>
    <dbReference type="NCBI Taxonomy" id="84112"/>
    <lineage>
        <taxon>Bacteria</taxon>
        <taxon>Bacillati</taxon>
        <taxon>Actinomycetota</taxon>
        <taxon>Coriobacteriia</taxon>
        <taxon>Eggerthellales</taxon>
        <taxon>Eggerthellaceae</taxon>
        <taxon>Eggerthella</taxon>
    </lineage>
</organism>
<dbReference type="Proteomes" id="UP000253915">
    <property type="component" value="Unassembled WGS sequence"/>
</dbReference>
<comment type="caution">
    <text evidence="1">The sequence shown here is derived from an EMBL/GenBank/DDBJ whole genome shotgun (WGS) entry which is preliminary data.</text>
</comment>
<gene>
    <name evidence="1" type="ORF">C1853_09340</name>
</gene>
<dbReference type="RefSeq" id="WP_114526826.1">
    <property type="nucleotide sequence ID" value="NZ_AP025575.1"/>
</dbReference>